<dbReference type="PROSITE" id="PS50164">
    <property type="entry name" value="GIY_YIG"/>
    <property type="match status" value="1"/>
</dbReference>
<name>A0ABX1D5I9_9FLAO</name>
<dbReference type="PANTHER" id="PTHR34477">
    <property type="entry name" value="UPF0213 PROTEIN YHBQ"/>
    <property type="match status" value="1"/>
</dbReference>
<feature type="non-terminal residue" evidence="3">
    <location>
        <position position="58"/>
    </location>
</feature>
<evidence type="ECO:0000256" key="1">
    <source>
        <dbReference type="ARBA" id="ARBA00007435"/>
    </source>
</evidence>
<dbReference type="EMBL" id="JAAVJR010001462">
    <property type="protein sequence ID" value="NJW55715.1"/>
    <property type="molecule type" value="Genomic_DNA"/>
</dbReference>
<dbReference type="RefSeq" id="WP_168140047.1">
    <property type="nucleotide sequence ID" value="NZ_JAAVJR010001462.1"/>
</dbReference>
<protein>
    <submittedName>
        <fullName evidence="3">GIY-YIG nuclease family protein</fullName>
    </submittedName>
</protein>
<reference evidence="3 4" key="1">
    <citation type="submission" date="2020-03" db="EMBL/GenBank/DDBJ databases">
        <title>Salinimicrobium sp. nov, isolated from SCS.</title>
        <authorList>
            <person name="Cao W.R."/>
        </authorList>
    </citation>
    <scope>NUCLEOTIDE SEQUENCE [LARGE SCALE GENOMIC DNA]</scope>
    <source>
        <strain evidence="4">J15B91</strain>
    </source>
</reference>
<evidence type="ECO:0000313" key="3">
    <source>
        <dbReference type="EMBL" id="NJW55715.1"/>
    </source>
</evidence>
<evidence type="ECO:0000313" key="4">
    <source>
        <dbReference type="Proteomes" id="UP000703674"/>
    </source>
</evidence>
<evidence type="ECO:0000259" key="2">
    <source>
        <dbReference type="PROSITE" id="PS50164"/>
    </source>
</evidence>
<comment type="similarity">
    <text evidence="1">Belongs to the UPF0213 family.</text>
</comment>
<comment type="caution">
    <text evidence="3">The sequence shown here is derived from an EMBL/GenBank/DDBJ whole genome shotgun (WGS) entry which is preliminary data.</text>
</comment>
<dbReference type="InterPro" id="IPR000305">
    <property type="entry name" value="GIY-YIG_endonuc"/>
</dbReference>
<feature type="domain" description="GIY-YIG" evidence="2">
    <location>
        <begin position="2"/>
        <end position="58"/>
    </location>
</feature>
<keyword evidence="4" id="KW-1185">Reference proteome</keyword>
<dbReference type="Gene3D" id="3.40.1440.10">
    <property type="entry name" value="GIY-YIG endonuclease"/>
    <property type="match status" value="1"/>
</dbReference>
<dbReference type="InterPro" id="IPR050190">
    <property type="entry name" value="UPF0213_domain"/>
</dbReference>
<dbReference type="Pfam" id="PF01541">
    <property type="entry name" value="GIY-YIG"/>
    <property type="match status" value="1"/>
</dbReference>
<dbReference type="InterPro" id="IPR035901">
    <property type="entry name" value="GIY-YIG_endonuc_sf"/>
</dbReference>
<sequence>MKLYYVYILECSDKLLYTGITNDISRRLDEHNAGVDKNSFTFKRRPVEVIFYQEFNDV</sequence>
<dbReference type="Proteomes" id="UP000703674">
    <property type="component" value="Unassembled WGS sequence"/>
</dbReference>
<dbReference type="CDD" id="cd10456">
    <property type="entry name" value="GIY-YIG_UPF0213"/>
    <property type="match status" value="1"/>
</dbReference>
<organism evidence="3 4">
    <name type="scientific">Salinimicrobium oceani</name>
    <dbReference type="NCBI Taxonomy" id="2722702"/>
    <lineage>
        <taxon>Bacteria</taxon>
        <taxon>Pseudomonadati</taxon>
        <taxon>Bacteroidota</taxon>
        <taxon>Flavobacteriia</taxon>
        <taxon>Flavobacteriales</taxon>
        <taxon>Flavobacteriaceae</taxon>
        <taxon>Salinimicrobium</taxon>
    </lineage>
</organism>
<dbReference type="SUPFAM" id="SSF82771">
    <property type="entry name" value="GIY-YIG endonuclease"/>
    <property type="match status" value="1"/>
</dbReference>
<gene>
    <name evidence="3" type="ORF">HC175_22635</name>
</gene>
<accession>A0ABX1D5I9</accession>
<proteinExistence type="inferred from homology"/>
<dbReference type="PANTHER" id="PTHR34477:SF1">
    <property type="entry name" value="UPF0213 PROTEIN YHBQ"/>
    <property type="match status" value="1"/>
</dbReference>